<evidence type="ECO:0000313" key="3">
    <source>
        <dbReference type="Proteomes" id="UP000828390"/>
    </source>
</evidence>
<gene>
    <name evidence="2" type="ORF">DPMN_040797</name>
</gene>
<accession>A0A9D4CZ06</accession>
<name>A0A9D4CZ06_DREPO</name>
<organism evidence="2 3">
    <name type="scientific">Dreissena polymorpha</name>
    <name type="common">Zebra mussel</name>
    <name type="synonym">Mytilus polymorpha</name>
    <dbReference type="NCBI Taxonomy" id="45954"/>
    <lineage>
        <taxon>Eukaryota</taxon>
        <taxon>Metazoa</taxon>
        <taxon>Spiralia</taxon>
        <taxon>Lophotrochozoa</taxon>
        <taxon>Mollusca</taxon>
        <taxon>Bivalvia</taxon>
        <taxon>Autobranchia</taxon>
        <taxon>Heteroconchia</taxon>
        <taxon>Euheterodonta</taxon>
        <taxon>Imparidentia</taxon>
        <taxon>Neoheterodontei</taxon>
        <taxon>Myida</taxon>
        <taxon>Dreissenoidea</taxon>
        <taxon>Dreissenidae</taxon>
        <taxon>Dreissena</taxon>
    </lineage>
</organism>
<proteinExistence type="predicted"/>
<dbReference type="AlphaFoldDB" id="A0A9D4CZ06"/>
<protein>
    <submittedName>
        <fullName evidence="2">Uncharacterized protein</fullName>
    </submittedName>
</protein>
<dbReference type="EMBL" id="JAIWYP010000011">
    <property type="protein sequence ID" value="KAH3734358.1"/>
    <property type="molecule type" value="Genomic_DNA"/>
</dbReference>
<keyword evidence="3" id="KW-1185">Reference proteome</keyword>
<reference evidence="2" key="2">
    <citation type="submission" date="2020-11" db="EMBL/GenBank/DDBJ databases">
        <authorList>
            <person name="McCartney M.A."/>
            <person name="Auch B."/>
            <person name="Kono T."/>
            <person name="Mallez S."/>
            <person name="Becker A."/>
            <person name="Gohl D.M."/>
            <person name="Silverstein K.A.T."/>
            <person name="Koren S."/>
            <person name="Bechman K.B."/>
            <person name="Herman A."/>
            <person name="Abrahante J.E."/>
            <person name="Garbe J."/>
        </authorList>
    </citation>
    <scope>NUCLEOTIDE SEQUENCE</scope>
    <source>
        <strain evidence="2">Duluth1</strain>
        <tissue evidence="2">Whole animal</tissue>
    </source>
</reference>
<evidence type="ECO:0000313" key="2">
    <source>
        <dbReference type="EMBL" id="KAH3734358.1"/>
    </source>
</evidence>
<feature type="transmembrane region" description="Helical" evidence="1">
    <location>
        <begin position="64"/>
        <end position="87"/>
    </location>
</feature>
<dbReference type="Proteomes" id="UP000828390">
    <property type="component" value="Unassembled WGS sequence"/>
</dbReference>
<reference evidence="2" key="1">
    <citation type="journal article" date="2019" name="bioRxiv">
        <title>The Genome of the Zebra Mussel, Dreissena polymorpha: A Resource for Invasive Species Research.</title>
        <authorList>
            <person name="McCartney M.A."/>
            <person name="Auch B."/>
            <person name="Kono T."/>
            <person name="Mallez S."/>
            <person name="Zhang Y."/>
            <person name="Obille A."/>
            <person name="Becker A."/>
            <person name="Abrahante J.E."/>
            <person name="Garbe J."/>
            <person name="Badalamenti J.P."/>
            <person name="Herman A."/>
            <person name="Mangelson H."/>
            <person name="Liachko I."/>
            <person name="Sullivan S."/>
            <person name="Sone E.D."/>
            <person name="Koren S."/>
            <person name="Silverstein K.A.T."/>
            <person name="Beckman K.B."/>
            <person name="Gohl D.M."/>
        </authorList>
    </citation>
    <scope>NUCLEOTIDE SEQUENCE</scope>
    <source>
        <strain evidence="2">Duluth1</strain>
        <tissue evidence="2">Whole animal</tissue>
    </source>
</reference>
<keyword evidence="1" id="KW-0812">Transmembrane</keyword>
<keyword evidence="1" id="KW-1133">Transmembrane helix</keyword>
<evidence type="ECO:0000256" key="1">
    <source>
        <dbReference type="SAM" id="Phobius"/>
    </source>
</evidence>
<comment type="caution">
    <text evidence="2">The sequence shown here is derived from an EMBL/GenBank/DDBJ whole genome shotgun (WGS) entry which is preliminary data.</text>
</comment>
<keyword evidence="1" id="KW-0472">Membrane</keyword>
<sequence>MNLQTFAEHIASQIKEELASTIPSFQSTLKALRVNLCGRNETRIEEKTTKFLPEYVRKVYGKSIGMTVLLTPAMPFIALVRFPLFLVQRFKESFQMSGMRSEYETANGRKDQIKKVCEKYANYVFQHVVQKIEIQALATEAIQVCYSRIDELDNEMKEQIDNDRKFIGCFTEAHRAIRSELVKIKEIDDKLKCLKTKVDNC</sequence>